<dbReference type="PANTHER" id="PTHR30477">
    <property type="entry name" value="ABC-TRANSPORTER METAL-BINDING PROTEIN"/>
    <property type="match status" value="1"/>
</dbReference>
<reference evidence="10 12" key="2">
    <citation type="submission" date="2019-01" db="EMBL/GenBank/DDBJ databases">
        <title>High-quality-draft genome sequences of five non-tuberculosis mycobacteriaceae isolated from a nosocomial environment.</title>
        <authorList>
            <person name="Tiago I."/>
            <person name="Alarico S."/>
            <person name="Pereira S.G."/>
            <person name="Coelho C."/>
            <person name="Maranha A."/>
            <person name="Empadinhas N."/>
        </authorList>
    </citation>
    <scope>NUCLEOTIDE SEQUENCE [LARGE SCALE GENOMIC DNA]</scope>
    <source>
        <strain evidence="10 12">22DIII</strain>
    </source>
</reference>
<dbReference type="PANTHER" id="PTHR30477:SF13">
    <property type="entry name" value="IRON TRANSPORT SYSTEM MEMBRANE PROTEIN HI_0360-RELATED"/>
    <property type="match status" value="1"/>
</dbReference>
<dbReference type="OrthoDB" id="2375762at2"/>
<keyword evidence="5 8" id="KW-0472">Membrane</keyword>
<dbReference type="AlphaFoldDB" id="A0A0J6WI90"/>
<evidence type="ECO:0000313" key="9">
    <source>
        <dbReference type="EMBL" id="KMO81758.1"/>
    </source>
</evidence>
<evidence type="ECO:0000256" key="4">
    <source>
        <dbReference type="ARBA" id="ARBA00022989"/>
    </source>
</evidence>
<evidence type="ECO:0000256" key="7">
    <source>
        <dbReference type="SAM" id="MobiDB-lite"/>
    </source>
</evidence>
<feature type="transmembrane region" description="Helical" evidence="8">
    <location>
        <begin position="182"/>
        <end position="201"/>
    </location>
</feature>
<evidence type="ECO:0000256" key="3">
    <source>
        <dbReference type="ARBA" id="ARBA00022692"/>
    </source>
</evidence>
<feature type="transmembrane region" description="Helical" evidence="8">
    <location>
        <begin position="207"/>
        <end position="225"/>
    </location>
</feature>
<evidence type="ECO:0000256" key="2">
    <source>
        <dbReference type="ARBA" id="ARBA00008034"/>
    </source>
</evidence>
<evidence type="ECO:0000313" key="11">
    <source>
        <dbReference type="Proteomes" id="UP000036313"/>
    </source>
</evidence>
<feature type="transmembrane region" description="Helical" evidence="8">
    <location>
        <begin position="26"/>
        <end position="46"/>
    </location>
</feature>
<proteinExistence type="inferred from homology"/>
<keyword evidence="3 6" id="KW-0812">Transmembrane</keyword>
<evidence type="ECO:0000256" key="6">
    <source>
        <dbReference type="RuleBase" id="RU003943"/>
    </source>
</evidence>
<dbReference type="Gene3D" id="1.10.3470.10">
    <property type="entry name" value="ABC transporter involved in vitamin B12 uptake, BtuC"/>
    <property type="match status" value="1"/>
</dbReference>
<name>A0A0J6WI90_9MYCO</name>
<organism evidence="9 11">
    <name type="scientific">Mycolicibacterium obuense</name>
    <dbReference type="NCBI Taxonomy" id="1807"/>
    <lineage>
        <taxon>Bacteria</taxon>
        <taxon>Bacillati</taxon>
        <taxon>Actinomycetota</taxon>
        <taxon>Actinomycetes</taxon>
        <taxon>Mycobacteriales</taxon>
        <taxon>Mycobacteriaceae</taxon>
        <taxon>Mycolicibacterium</taxon>
    </lineage>
</organism>
<evidence type="ECO:0000256" key="5">
    <source>
        <dbReference type="ARBA" id="ARBA00023136"/>
    </source>
</evidence>
<evidence type="ECO:0000256" key="1">
    <source>
        <dbReference type="ARBA" id="ARBA00004141"/>
    </source>
</evidence>
<evidence type="ECO:0000256" key="8">
    <source>
        <dbReference type="SAM" id="Phobius"/>
    </source>
</evidence>
<feature type="transmembrane region" description="Helical" evidence="8">
    <location>
        <begin position="232"/>
        <end position="252"/>
    </location>
</feature>
<keyword evidence="4 8" id="KW-1133">Transmembrane helix</keyword>
<dbReference type="EMBL" id="SDLP01000007">
    <property type="protein sequence ID" value="TDL05084.1"/>
    <property type="molecule type" value="Genomic_DNA"/>
</dbReference>
<comment type="subcellular location">
    <subcellularLocation>
        <location evidence="6">Cell membrane</location>
        <topology evidence="6">Multi-pass membrane protein</topology>
    </subcellularLocation>
    <subcellularLocation>
        <location evidence="1">Membrane</location>
        <topology evidence="1">Multi-pass membrane protein</topology>
    </subcellularLocation>
</comment>
<dbReference type="InterPro" id="IPR001626">
    <property type="entry name" value="ABC_TroCD"/>
</dbReference>
<dbReference type="Pfam" id="PF00950">
    <property type="entry name" value="ABC-3"/>
    <property type="match status" value="1"/>
</dbReference>
<feature type="transmembrane region" description="Helical" evidence="8">
    <location>
        <begin position="258"/>
        <end position="274"/>
    </location>
</feature>
<feature type="compositionally biased region" description="Polar residues" evidence="7">
    <location>
        <begin position="284"/>
        <end position="296"/>
    </location>
</feature>
<dbReference type="Proteomes" id="UP000294952">
    <property type="component" value="Unassembled WGS sequence"/>
</dbReference>
<gene>
    <name evidence="9" type="primary">znuB</name>
    <name evidence="10" type="ORF">EUA04_21260</name>
    <name evidence="9" type="ORF">MOBUDSM44075_00325</name>
</gene>
<dbReference type="Proteomes" id="UP000036313">
    <property type="component" value="Unassembled WGS sequence"/>
</dbReference>
<sequence>MRQTVLAVGYQHNWVDILSSSFMRNAWLGGTIVALAAGLMGYFIVVRNSSFAAHALAHIGLPGATGAVLLGVPAAVGLGVFCVGGALVIGALGKRASDRDVATGTVLAFATGLGLLFNSLATRNSSTLTNVLFGNLLAITAEQLAGFLALLVVLGASIAFIYRPLLFTSVNSQVAEARGVPVRSLSIVFMVLLGITVTMAVQAVGTLLLFALVVTPAATALTLTARPVLAMAVSAAIGLLSVWVGLAVSAMFNLPPSFVVVSIACGIWLVTWTLHRLPRRNQMSAADRSQSTNLSEHVQKSDAETARDPGLTRR</sequence>
<feature type="transmembrane region" description="Helical" evidence="8">
    <location>
        <begin position="141"/>
        <end position="162"/>
    </location>
</feature>
<protein>
    <submittedName>
        <fullName evidence="9">High-affinity zinc uptake system membrane protein ZnuB</fullName>
    </submittedName>
    <submittedName>
        <fullName evidence="10">Metal ABC transporter permease</fullName>
    </submittedName>
</protein>
<dbReference type="EMBL" id="JYNU01000002">
    <property type="protein sequence ID" value="KMO81758.1"/>
    <property type="molecule type" value="Genomic_DNA"/>
</dbReference>
<dbReference type="SUPFAM" id="SSF81345">
    <property type="entry name" value="ABC transporter involved in vitamin B12 uptake, BtuC"/>
    <property type="match status" value="1"/>
</dbReference>
<evidence type="ECO:0000313" key="10">
    <source>
        <dbReference type="EMBL" id="TDL05084.1"/>
    </source>
</evidence>
<comment type="similarity">
    <text evidence="2 6">Belongs to the ABC-3 integral membrane protein family.</text>
</comment>
<feature type="region of interest" description="Disordered" evidence="7">
    <location>
        <begin position="284"/>
        <end position="314"/>
    </location>
</feature>
<reference evidence="9 11" key="1">
    <citation type="journal article" date="2015" name="Genome Biol. Evol.">
        <title>Characterization of Three Mycobacterium spp. with Potential Use in Bioremediation by Genome Sequencing and Comparative Genomics.</title>
        <authorList>
            <person name="Das S."/>
            <person name="Pettersson B.M."/>
            <person name="Behra P.R."/>
            <person name="Ramesh M."/>
            <person name="Dasgupta S."/>
            <person name="Bhattacharya A."/>
            <person name="Kirsebom L.A."/>
        </authorList>
    </citation>
    <scope>NUCLEOTIDE SEQUENCE [LARGE SCALE GENOMIC DNA]</scope>
    <source>
        <strain evidence="9 11">DSM 44075</strain>
    </source>
</reference>
<dbReference type="GO" id="GO:0010043">
    <property type="term" value="P:response to zinc ion"/>
    <property type="evidence" value="ECO:0007669"/>
    <property type="project" value="TreeGrafter"/>
</dbReference>
<keyword evidence="6" id="KW-0813">Transport</keyword>
<evidence type="ECO:0000313" key="12">
    <source>
        <dbReference type="Proteomes" id="UP000294952"/>
    </source>
</evidence>
<dbReference type="InterPro" id="IPR037294">
    <property type="entry name" value="ABC_BtuC-like"/>
</dbReference>
<feature type="compositionally biased region" description="Basic and acidic residues" evidence="7">
    <location>
        <begin position="297"/>
        <end position="314"/>
    </location>
</feature>
<accession>A0A0J6WI90</accession>
<dbReference type="GO" id="GO:0055085">
    <property type="term" value="P:transmembrane transport"/>
    <property type="evidence" value="ECO:0007669"/>
    <property type="project" value="InterPro"/>
</dbReference>
<dbReference type="PATRIC" id="fig|1807.14.peg.337"/>
<comment type="caution">
    <text evidence="9">The sequence shown here is derived from an EMBL/GenBank/DDBJ whole genome shotgun (WGS) entry which is preliminary data.</text>
</comment>
<feature type="transmembrane region" description="Helical" evidence="8">
    <location>
        <begin position="66"/>
        <end position="89"/>
    </location>
</feature>
<dbReference type="GO" id="GO:0043190">
    <property type="term" value="C:ATP-binding cassette (ABC) transporter complex"/>
    <property type="evidence" value="ECO:0007669"/>
    <property type="project" value="InterPro"/>
</dbReference>
<feature type="transmembrane region" description="Helical" evidence="8">
    <location>
        <begin position="101"/>
        <end position="121"/>
    </location>
</feature>